<comment type="caution">
    <text evidence="1">The sequence shown here is derived from an EMBL/GenBank/DDBJ whole genome shotgun (WGS) entry which is preliminary data.</text>
</comment>
<evidence type="ECO:0000313" key="1">
    <source>
        <dbReference type="EMBL" id="CAF5032703.1"/>
    </source>
</evidence>
<dbReference type="EMBL" id="CAJOBR010043649">
    <property type="protein sequence ID" value="CAF5032703.1"/>
    <property type="molecule type" value="Genomic_DNA"/>
</dbReference>
<sequence length="44" mass="5203">QVSNADYKYPHLNSPQCIIGWNFEFHTYSGFMVQIWLLGPNRMV</sequence>
<dbReference type="Proteomes" id="UP000663848">
    <property type="component" value="Unassembled WGS sequence"/>
</dbReference>
<name>A0A822C8D9_9BILA</name>
<gene>
    <name evidence="1" type="ORF">QYT958_LOCUS40775</name>
</gene>
<accession>A0A822C8D9</accession>
<organism evidence="1 2">
    <name type="scientific">Rotaria socialis</name>
    <dbReference type="NCBI Taxonomy" id="392032"/>
    <lineage>
        <taxon>Eukaryota</taxon>
        <taxon>Metazoa</taxon>
        <taxon>Spiralia</taxon>
        <taxon>Gnathifera</taxon>
        <taxon>Rotifera</taxon>
        <taxon>Eurotatoria</taxon>
        <taxon>Bdelloidea</taxon>
        <taxon>Philodinida</taxon>
        <taxon>Philodinidae</taxon>
        <taxon>Rotaria</taxon>
    </lineage>
</organism>
<proteinExistence type="predicted"/>
<dbReference type="AlphaFoldDB" id="A0A822C8D9"/>
<protein>
    <submittedName>
        <fullName evidence="1">Uncharacterized protein</fullName>
    </submittedName>
</protein>
<feature type="non-terminal residue" evidence="1">
    <location>
        <position position="1"/>
    </location>
</feature>
<evidence type="ECO:0000313" key="2">
    <source>
        <dbReference type="Proteomes" id="UP000663848"/>
    </source>
</evidence>
<reference evidence="1" key="1">
    <citation type="submission" date="2021-02" db="EMBL/GenBank/DDBJ databases">
        <authorList>
            <person name="Nowell W R."/>
        </authorList>
    </citation>
    <scope>NUCLEOTIDE SEQUENCE</scope>
</reference>